<gene>
    <name evidence="1" type="ORF">K040078D81_15210</name>
</gene>
<comment type="caution">
    <text evidence="1">The sequence shown here is derived from an EMBL/GenBank/DDBJ whole genome shotgun (WGS) entry which is preliminary data.</text>
</comment>
<evidence type="ECO:0000313" key="2">
    <source>
        <dbReference type="Proteomes" id="UP001600943"/>
    </source>
</evidence>
<reference evidence="1 2" key="1">
    <citation type="submission" date="2024-04" db="EMBL/GenBank/DDBJ databases">
        <title>Defined microbial consortia suppress multidrug-resistant proinflammatory Enterobacteriaceae via ecological control.</title>
        <authorList>
            <person name="Furuichi M."/>
            <person name="Kawaguchi T."/>
            <person name="Pust M."/>
            <person name="Yasuma K."/>
            <person name="Plichta D."/>
            <person name="Hasegawa N."/>
            <person name="Ohya T."/>
            <person name="Bhattarai S."/>
            <person name="Sasajima S."/>
            <person name="Aoto Y."/>
            <person name="Tuganbaev T."/>
            <person name="Yaginuma M."/>
            <person name="Ueda M."/>
            <person name="Okahashi N."/>
            <person name="Amafuji K."/>
            <person name="Kiridooshi Y."/>
            <person name="Sugita K."/>
            <person name="Strazar M."/>
            <person name="Skelly A."/>
            <person name="Suda W."/>
            <person name="Hattori M."/>
            <person name="Nakamoto N."/>
            <person name="Caballero S."/>
            <person name="Norman J."/>
            <person name="Olle B."/>
            <person name="Tanoue T."/>
            <person name="Arita M."/>
            <person name="Bucci V."/>
            <person name="Atarashi K."/>
            <person name="Xavier R."/>
            <person name="Honda K."/>
        </authorList>
    </citation>
    <scope>NUCLEOTIDE SEQUENCE [LARGE SCALE GENOMIC DNA]</scope>
    <source>
        <strain evidence="2">k04-0078-D8-1</strain>
    </source>
</reference>
<sequence length="77" mass="8994">MKKYEYKFIEIPLVSDKTEKSGYGYVQTRQPQVPFEACKEAIISEAANGWRLKQILEPRMSVYGANCYQVILERETE</sequence>
<dbReference type="RefSeq" id="WP_095175085.1">
    <property type="nucleotide sequence ID" value="NZ_BAABYW010000001.1"/>
</dbReference>
<proteinExistence type="predicted"/>
<evidence type="ECO:0008006" key="3">
    <source>
        <dbReference type="Google" id="ProtNLM"/>
    </source>
</evidence>
<dbReference type="Pfam" id="PF13783">
    <property type="entry name" value="DUF4177"/>
    <property type="match status" value="1"/>
</dbReference>
<dbReference type="InterPro" id="IPR025234">
    <property type="entry name" value="YjzH-like"/>
</dbReference>
<dbReference type="EMBL" id="BAABYW010000001">
    <property type="protein sequence ID" value="GAA6407404.1"/>
    <property type="molecule type" value="Genomic_DNA"/>
</dbReference>
<dbReference type="Proteomes" id="UP001600943">
    <property type="component" value="Unassembled WGS sequence"/>
</dbReference>
<protein>
    <recommendedName>
        <fullName evidence="3">DUF4177 domain-containing protein</fullName>
    </recommendedName>
</protein>
<organism evidence="1 2">
    <name type="scientific">Blautia hominis</name>
    <dbReference type="NCBI Taxonomy" id="2025493"/>
    <lineage>
        <taxon>Bacteria</taxon>
        <taxon>Bacillati</taxon>
        <taxon>Bacillota</taxon>
        <taxon>Clostridia</taxon>
        <taxon>Lachnospirales</taxon>
        <taxon>Lachnospiraceae</taxon>
        <taxon>Blautia</taxon>
    </lineage>
</organism>
<name>A0ABQ0B7H0_9FIRM</name>
<evidence type="ECO:0000313" key="1">
    <source>
        <dbReference type="EMBL" id="GAA6407404.1"/>
    </source>
</evidence>
<keyword evidence="2" id="KW-1185">Reference proteome</keyword>
<accession>A0ABQ0B7H0</accession>